<gene>
    <name evidence="12" type="primary">nad4l</name>
</gene>
<evidence type="ECO:0000256" key="7">
    <source>
        <dbReference type="ARBA" id="ARBA00023027"/>
    </source>
</evidence>
<dbReference type="Pfam" id="PF00420">
    <property type="entry name" value="Oxidored_q2"/>
    <property type="match status" value="1"/>
</dbReference>
<reference evidence="12" key="1">
    <citation type="submission" date="2015-10" db="EMBL/GenBank/DDBJ databases">
        <title>Complete mitochondrial genome of Engaewa walpolea.</title>
        <authorList>
            <person name="Gan H.M."/>
            <person name="Lee Y.P."/>
            <person name="Burnham Q."/>
            <person name="Austin C.M."/>
        </authorList>
    </citation>
    <scope>NUCLEOTIDE SEQUENCE</scope>
    <source>
        <strain evidence="12">COT04</strain>
    </source>
</reference>
<protein>
    <recommendedName>
        <fullName evidence="3">NADH-ubiquinone oxidoreductase chain 4L</fullName>
    </recommendedName>
    <alternativeName>
        <fullName evidence="9">NADH dehydrogenase subunit 4L</fullName>
    </alternativeName>
</protein>
<dbReference type="Gene3D" id="1.10.287.3510">
    <property type="match status" value="1"/>
</dbReference>
<evidence type="ECO:0000256" key="4">
    <source>
        <dbReference type="ARBA" id="ARBA00022692"/>
    </source>
</evidence>
<keyword evidence="6 11" id="KW-1133">Transmembrane helix</keyword>
<proteinExistence type="inferred from homology"/>
<keyword evidence="8 11" id="KW-0472">Membrane</keyword>
<evidence type="ECO:0000256" key="2">
    <source>
        <dbReference type="ARBA" id="ARBA00010519"/>
    </source>
</evidence>
<sequence>MMSLSNLVFLVMSGSGLNAFILGHKHLLSSLLSLEFIMLSIFGIMSMGVVGVSLEGYFVMFFLIMVACEGALGLSLLILVVYSHGNDYFGSFGSLSC</sequence>
<evidence type="ECO:0000256" key="6">
    <source>
        <dbReference type="ARBA" id="ARBA00022989"/>
    </source>
</evidence>
<evidence type="ECO:0000313" key="12">
    <source>
        <dbReference type="EMBL" id="AMA98219.1"/>
    </source>
</evidence>
<keyword evidence="7" id="KW-0520">NAD</keyword>
<evidence type="ECO:0000256" key="9">
    <source>
        <dbReference type="ARBA" id="ARBA00031586"/>
    </source>
</evidence>
<evidence type="ECO:0000256" key="3">
    <source>
        <dbReference type="ARBA" id="ARBA00016612"/>
    </source>
</evidence>
<organism evidence="12">
    <name type="scientific">Engaewa walpolea</name>
    <dbReference type="NCBI Taxonomy" id="552823"/>
    <lineage>
        <taxon>Eukaryota</taxon>
        <taxon>Metazoa</taxon>
        <taxon>Ecdysozoa</taxon>
        <taxon>Arthropoda</taxon>
        <taxon>Crustacea</taxon>
        <taxon>Multicrustacea</taxon>
        <taxon>Malacostraca</taxon>
        <taxon>Eumalacostraca</taxon>
        <taxon>Eucarida</taxon>
        <taxon>Decapoda</taxon>
        <taxon>Pleocyemata</taxon>
        <taxon>Astacidea</taxon>
        <taxon>Parastacoidea</taxon>
        <taxon>Parastacidae</taxon>
        <taxon>Engaewa</taxon>
    </lineage>
</organism>
<evidence type="ECO:0000256" key="8">
    <source>
        <dbReference type="ARBA" id="ARBA00023136"/>
    </source>
</evidence>
<comment type="subcellular location">
    <subcellularLocation>
        <location evidence="1">Membrane</location>
        <topology evidence="1">Multi-pass membrane protein</topology>
    </subcellularLocation>
</comment>
<feature type="transmembrane region" description="Helical" evidence="11">
    <location>
        <begin position="29"/>
        <end position="50"/>
    </location>
</feature>
<dbReference type="InterPro" id="IPR039428">
    <property type="entry name" value="NUOK/Mnh_C1-like"/>
</dbReference>
<evidence type="ECO:0000256" key="1">
    <source>
        <dbReference type="ARBA" id="ARBA00004141"/>
    </source>
</evidence>
<evidence type="ECO:0000256" key="5">
    <source>
        <dbReference type="ARBA" id="ARBA00022967"/>
    </source>
</evidence>
<dbReference type="GO" id="GO:0016020">
    <property type="term" value="C:membrane"/>
    <property type="evidence" value="ECO:0007669"/>
    <property type="project" value="UniProtKB-SubCell"/>
</dbReference>
<keyword evidence="5" id="KW-1278">Translocase</keyword>
<dbReference type="GO" id="GO:0008137">
    <property type="term" value="F:NADH dehydrogenase (ubiquinone) activity"/>
    <property type="evidence" value="ECO:0007669"/>
    <property type="project" value="UniProtKB-EC"/>
</dbReference>
<keyword evidence="4 11" id="KW-0812">Transmembrane</keyword>
<evidence type="ECO:0000256" key="11">
    <source>
        <dbReference type="SAM" id="Phobius"/>
    </source>
</evidence>
<comment type="catalytic activity">
    <reaction evidence="10">
        <text>a ubiquinone + NADH + 5 H(+)(in) = a ubiquinol + NAD(+) + 4 H(+)(out)</text>
        <dbReference type="Rhea" id="RHEA:29091"/>
        <dbReference type="Rhea" id="RHEA-COMP:9565"/>
        <dbReference type="Rhea" id="RHEA-COMP:9566"/>
        <dbReference type="ChEBI" id="CHEBI:15378"/>
        <dbReference type="ChEBI" id="CHEBI:16389"/>
        <dbReference type="ChEBI" id="CHEBI:17976"/>
        <dbReference type="ChEBI" id="CHEBI:57540"/>
        <dbReference type="ChEBI" id="CHEBI:57945"/>
        <dbReference type="EC" id="7.1.1.2"/>
    </reaction>
</comment>
<accession>A0A0X9ZUV2</accession>
<dbReference type="AlphaFoldDB" id="A0A0X9ZUV2"/>
<name>A0A0X9ZUV2_9EUCA</name>
<geneLocation type="mitochondrion" evidence="12"/>
<dbReference type="EMBL" id="KT946765">
    <property type="protein sequence ID" value="AMA98219.1"/>
    <property type="molecule type" value="Genomic_DNA"/>
</dbReference>
<comment type="similarity">
    <text evidence="2">Belongs to the complex I subunit 4L family.</text>
</comment>
<evidence type="ECO:0000256" key="10">
    <source>
        <dbReference type="ARBA" id="ARBA00049551"/>
    </source>
</evidence>
<keyword evidence="12" id="KW-0496">Mitochondrion</keyword>
<feature type="transmembrane region" description="Helical" evidence="11">
    <location>
        <begin position="57"/>
        <end position="82"/>
    </location>
</feature>